<feature type="compositionally biased region" description="Low complexity" evidence="1">
    <location>
        <begin position="361"/>
        <end position="389"/>
    </location>
</feature>
<dbReference type="AlphaFoldDB" id="A0AAD5M1M4"/>
<dbReference type="EMBL" id="JAKCXM010000137">
    <property type="protein sequence ID" value="KAJ0401087.1"/>
    <property type="molecule type" value="Genomic_DNA"/>
</dbReference>
<dbReference type="Proteomes" id="UP001209570">
    <property type="component" value="Unassembled WGS sequence"/>
</dbReference>
<protein>
    <submittedName>
        <fullName evidence="2">Uncharacterized protein</fullName>
    </submittedName>
</protein>
<keyword evidence="3" id="KW-1185">Reference proteome</keyword>
<evidence type="ECO:0000256" key="1">
    <source>
        <dbReference type="SAM" id="MobiDB-lite"/>
    </source>
</evidence>
<dbReference type="InterPro" id="IPR052727">
    <property type="entry name" value="Rab4/Rab5_effector"/>
</dbReference>
<sequence length="472" mass="53434">MTRCVTMIEPLRLSEDTMRAMKLDPAVLQEYVGNSDQIMQHSIRHYASFMRQCRNKTLNRQWQRIGKQHGIMVYEQERHTTSVGDAINGPPSRRSRITDRAFRACVPHGYSTYVSAFGGGEINGSMRELMAGLYADNMEDHEKNCMVQFGRFMDAGMLLPHETRDDENPHRFLGVKWLESARLGGEVTGTLDELCWVERLGVHRTESGREFGYHLLKTVDFGDESADIHDNSFRSIHLSVCYLYYQVDVDTVHVFLRGIVEIPHATDTDISSVRAQAARILLGPTRGRACYSIRVISSLMDRSKTDREEQIFCRCSKVLRGLPRTELCSTCRHAMRQPKLISVNDLRKSNNSPSSVDRRYSSCASSATTASEGSISSSTSSALSASSTSRLRSHRGTVRLDGQLPTTAAGCVESDDEFDDDPPSLRMFMPIQELQSGMMIREERPRNRENVLLVMLRRHEDARRLAKSDELP</sequence>
<organism evidence="2 3">
    <name type="scientific">Pythium insidiosum</name>
    <name type="common">Pythiosis disease agent</name>
    <dbReference type="NCBI Taxonomy" id="114742"/>
    <lineage>
        <taxon>Eukaryota</taxon>
        <taxon>Sar</taxon>
        <taxon>Stramenopiles</taxon>
        <taxon>Oomycota</taxon>
        <taxon>Peronosporomycetes</taxon>
        <taxon>Pythiales</taxon>
        <taxon>Pythiaceae</taxon>
        <taxon>Pythium</taxon>
    </lineage>
</organism>
<accession>A0AAD5M1M4</accession>
<proteinExistence type="predicted"/>
<evidence type="ECO:0000313" key="3">
    <source>
        <dbReference type="Proteomes" id="UP001209570"/>
    </source>
</evidence>
<comment type="caution">
    <text evidence="2">The sequence shown here is derived from an EMBL/GenBank/DDBJ whole genome shotgun (WGS) entry which is preliminary data.</text>
</comment>
<evidence type="ECO:0000313" key="2">
    <source>
        <dbReference type="EMBL" id="KAJ0401087.1"/>
    </source>
</evidence>
<feature type="compositionally biased region" description="Acidic residues" evidence="1">
    <location>
        <begin position="413"/>
        <end position="422"/>
    </location>
</feature>
<name>A0AAD5M1M4_PYTIN</name>
<reference evidence="2" key="1">
    <citation type="submission" date="2021-12" db="EMBL/GenBank/DDBJ databases">
        <title>Prjna785345.</title>
        <authorList>
            <person name="Rujirawat T."/>
            <person name="Krajaejun T."/>
        </authorList>
    </citation>
    <scope>NUCLEOTIDE SEQUENCE</scope>
    <source>
        <strain evidence="2">Pi057C3</strain>
    </source>
</reference>
<gene>
    <name evidence="2" type="ORF">P43SY_005692</name>
</gene>
<dbReference type="PANTHER" id="PTHR13510:SF44">
    <property type="entry name" value="RABENOSYN-5"/>
    <property type="match status" value="1"/>
</dbReference>
<feature type="region of interest" description="Disordered" evidence="1">
    <location>
        <begin position="342"/>
        <end position="423"/>
    </location>
</feature>
<dbReference type="PANTHER" id="PTHR13510">
    <property type="entry name" value="FYVE-FINGER-CONTAINING RAB5 EFFECTOR PROTEIN RABENOSYN-5-RELATED"/>
    <property type="match status" value="1"/>
</dbReference>